<dbReference type="AlphaFoldDB" id="A0A1R2AS67"/>
<evidence type="ECO:0000313" key="3">
    <source>
        <dbReference type="EMBL" id="OMJ67326.1"/>
    </source>
</evidence>
<dbReference type="SUPFAM" id="SSF143575">
    <property type="entry name" value="GAS2 domain-like"/>
    <property type="match status" value="1"/>
</dbReference>
<organism evidence="3 4">
    <name type="scientific">Stentor coeruleus</name>
    <dbReference type="NCBI Taxonomy" id="5963"/>
    <lineage>
        <taxon>Eukaryota</taxon>
        <taxon>Sar</taxon>
        <taxon>Alveolata</taxon>
        <taxon>Ciliophora</taxon>
        <taxon>Postciliodesmatophora</taxon>
        <taxon>Heterotrichea</taxon>
        <taxon>Heterotrichida</taxon>
        <taxon>Stentoridae</taxon>
        <taxon>Stentor</taxon>
    </lineage>
</organism>
<dbReference type="EMBL" id="MPUH01001517">
    <property type="protein sequence ID" value="OMJ67326.1"/>
    <property type="molecule type" value="Genomic_DNA"/>
</dbReference>
<comment type="caution">
    <text evidence="3">The sequence shown here is derived from an EMBL/GenBank/DDBJ whole genome shotgun (WGS) entry which is preliminary data.</text>
</comment>
<reference evidence="3 4" key="1">
    <citation type="submission" date="2016-11" db="EMBL/GenBank/DDBJ databases">
        <title>The macronuclear genome of Stentor coeruleus: a giant cell with tiny introns.</title>
        <authorList>
            <person name="Slabodnick M."/>
            <person name="Ruby J.G."/>
            <person name="Reiff S.B."/>
            <person name="Swart E.C."/>
            <person name="Gosai S."/>
            <person name="Prabakaran S."/>
            <person name="Witkowska E."/>
            <person name="Larue G.E."/>
            <person name="Fisher S."/>
            <person name="Freeman R.M."/>
            <person name="Gunawardena J."/>
            <person name="Chu W."/>
            <person name="Stover N.A."/>
            <person name="Gregory B.D."/>
            <person name="Nowacki M."/>
            <person name="Derisi J."/>
            <person name="Roy S.W."/>
            <person name="Marshall W.F."/>
            <person name="Sood P."/>
        </authorList>
    </citation>
    <scope>NUCLEOTIDE SEQUENCE [LARGE SCALE GENOMIC DNA]</scope>
    <source>
        <strain evidence="3">WM001</strain>
    </source>
</reference>
<evidence type="ECO:0008006" key="5">
    <source>
        <dbReference type="Google" id="ProtNLM"/>
    </source>
</evidence>
<keyword evidence="4" id="KW-1185">Reference proteome</keyword>
<keyword evidence="1" id="KW-0175">Coiled coil</keyword>
<evidence type="ECO:0000313" key="4">
    <source>
        <dbReference type="Proteomes" id="UP000187209"/>
    </source>
</evidence>
<evidence type="ECO:0000256" key="2">
    <source>
        <dbReference type="SAM" id="MobiDB-lite"/>
    </source>
</evidence>
<accession>A0A1R2AS67</accession>
<feature type="compositionally biased region" description="Basic and acidic residues" evidence="2">
    <location>
        <begin position="338"/>
        <end position="351"/>
    </location>
</feature>
<proteinExistence type="predicted"/>
<feature type="region of interest" description="Disordered" evidence="2">
    <location>
        <begin position="338"/>
        <end position="358"/>
    </location>
</feature>
<feature type="coiled-coil region" evidence="1">
    <location>
        <begin position="197"/>
        <end position="334"/>
    </location>
</feature>
<evidence type="ECO:0000256" key="1">
    <source>
        <dbReference type="SAM" id="Coils"/>
    </source>
</evidence>
<sequence>MSLKISVNQVDGFEESSTNAGCYLSLDGDFIDVITPITSCSDSLSEISTEGLLRLILKNMRSGSVFGSVAIQASKLKIGTYWLPLFNDIDDDFINNVPVNVETPRLEITVISDSLENTPATVVSSMKNDIRLEHLQREYEEALKRAEERDMENLQKIKELADGQIALQIENNRLNSLVAERNLQITYLNERLTKASIESYEADYVKQKEMCGELTNELENAHEKIEKLDEELRMYKEMNKSLNLNKVNACQIHEEENQKLQQQVIGLKQKVFEMQKSEKKMSEKLESDLIRQIKDLDEKLEQSEKSNHDLHSEIIDLKNEISNQEKVLNDLKCHTEGSKTDRPIIRDDRARSPRNIRRKDSIDQSLEEYHAGHGIKNNFIKFNRGVYEFGNRKVNVSLKNGSIICRVGGGYIQIDDFLKIYSHSLINSQKKTINPRGQSTSPIRSIKSFSFLEMPSGKQTPLVDPFPDNESLLTYSCDSEEDKKRAANKNPR</sequence>
<feature type="coiled-coil region" evidence="1">
    <location>
        <begin position="129"/>
        <end position="164"/>
    </location>
</feature>
<dbReference type="OrthoDB" id="2157866at2759"/>
<name>A0A1R2AS67_9CILI</name>
<gene>
    <name evidence="3" type="ORF">SteCoe_35533</name>
</gene>
<dbReference type="GO" id="GO:0008017">
    <property type="term" value="F:microtubule binding"/>
    <property type="evidence" value="ECO:0007669"/>
    <property type="project" value="InterPro"/>
</dbReference>
<dbReference type="InterPro" id="IPR036534">
    <property type="entry name" value="GAR_dom_sf"/>
</dbReference>
<dbReference type="Proteomes" id="UP000187209">
    <property type="component" value="Unassembled WGS sequence"/>
</dbReference>
<protein>
    <recommendedName>
        <fullName evidence="5">GAR domain-containing protein</fullName>
    </recommendedName>
</protein>
<dbReference type="Gene3D" id="3.30.920.20">
    <property type="entry name" value="Gas2-like domain"/>
    <property type="match status" value="1"/>
</dbReference>